<evidence type="ECO:0000313" key="2">
    <source>
        <dbReference type="EMBL" id="JAC84022.1"/>
    </source>
</evidence>
<name>A0A061SFR6_9CHLO</name>
<feature type="region of interest" description="Disordered" evidence="1">
    <location>
        <begin position="1"/>
        <end position="25"/>
    </location>
</feature>
<accession>A0A061SFR6</accession>
<gene>
    <name evidence="2" type="ORF">TSPGSL018_1937</name>
</gene>
<sequence length="77" mass="8172">MHPTEELTGRGWRRTNWGAGDGGWGEGEMGEWVKVSHVGDPLSITCKAPGRASGSAALTLHLSACFCPGTHPQPNRC</sequence>
<reference evidence="2" key="1">
    <citation type="submission" date="2014-05" db="EMBL/GenBank/DDBJ databases">
        <title>The transcriptome of the halophilic microalga Tetraselmis sp. GSL018 isolated from the Great Salt Lake, Utah.</title>
        <authorList>
            <person name="Jinkerson R.E."/>
            <person name="D'Adamo S."/>
            <person name="Posewitz M.C."/>
        </authorList>
    </citation>
    <scope>NUCLEOTIDE SEQUENCE</scope>
    <source>
        <strain evidence="2">GSL018</strain>
    </source>
</reference>
<proteinExistence type="predicted"/>
<organism evidence="2">
    <name type="scientific">Tetraselmis sp. GSL018</name>
    <dbReference type="NCBI Taxonomy" id="582737"/>
    <lineage>
        <taxon>Eukaryota</taxon>
        <taxon>Viridiplantae</taxon>
        <taxon>Chlorophyta</taxon>
        <taxon>core chlorophytes</taxon>
        <taxon>Chlorodendrophyceae</taxon>
        <taxon>Chlorodendrales</taxon>
        <taxon>Chlorodendraceae</taxon>
        <taxon>Tetraselmis</taxon>
    </lineage>
</organism>
<dbReference type="EMBL" id="GBEZ01000900">
    <property type="protein sequence ID" value="JAC84022.1"/>
    <property type="molecule type" value="Transcribed_RNA"/>
</dbReference>
<dbReference type="AlphaFoldDB" id="A0A061SFR6"/>
<protein>
    <submittedName>
        <fullName evidence="2">Uncharacterized protein</fullName>
    </submittedName>
</protein>
<evidence type="ECO:0000256" key="1">
    <source>
        <dbReference type="SAM" id="MobiDB-lite"/>
    </source>
</evidence>